<sequence length="95" mass="11068">MQIPDTLVQFNEFIKELARLDEMNILELIPHAHIKGVYVVAVKDTTRGVQLWLDRDDMVLDYMTVMGSKQVKVSFDIKGLASRAFLFLQNYRHEI</sequence>
<dbReference type="Proteomes" id="UP000225448">
    <property type="component" value="Segment"/>
</dbReference>
<proteinExistence type="predicted"/>
<protein>
    <submittedName>
        <fullName evidence="1">Uncharacterized protein</fullName>
    </submittedName>
</protein>
<keyword evidence="2" id="KW-1185">Reference proteome</keyword>
<accession>A0A1Y0SZ00</accession>
<organism evidence="1 2">
    <name type="scientific">Pseudomonas phage Phabio</name>
    <dbReference type="NCBI Taxonomy" id="2006668"/>
    <lineage>
        <taxon>Viruses</taxon>
        <taxon>Duplodnaviria</taxon>
        <taxon>Heunggongvirae</taxon>
        <taxon>Uroviricota</taxon>
        <taxon>Caudoviricetes</taxon>
        <taxon>Chimalliviridae</taxon>
        <taxon>Phabiovirus</taxon>
        <taxon>Phabiovirus phabio</taxon>
    </lineage>
</organism>
<dbReference type="EMBL" id="MF042360">
    <property type="protein sequence ID" value="ARV76886.1"/>
    <property type="molecule type" value="Genomic_DNA"/>
</dbReference>
<gene>
    <name evidence="1" type="ORF">PHABIO_255</name>
</gene>
<evidence type="ECO:0000313" key="2">
    <source>
        <dbReference type="Proteomes" id="UP000225448"/>
    </source>
</evidence>
<evidence type="ECO:0000313" key="1">
    <source>
        <dbReference type="EMBL" id="ARV76886.1"/>
    </source>
</evidence>
<reference evidence="1 2" key="1">
    <citation type="submission" date="2017-05" db="EMBL/GenBank/DDBJ databases">
        <authorList>
            <person name="Song R."/>
            <person name="Chenine A.L."/>
            <person name="Ruprecht R.M."/>
        </authorList>
    </citation>
    <scope>NUCLEOTIDE SEQUENCE [LARGE SCALE GENOMIC DNA]</scope>
</reference>
<name>A0A1Y0SZ00_9CAUD</name>